<organism evidence="8">
    <name type="scientific">Physcomitrium patens</name>
    <name type="common">Spreading-leaved earth moss</name>
    <name type="synonym">Physcomitrella patens</name>
    <dbReference type="NCBI Taxonomy" id="3218"/>
    <lineage>
        <taxon>Eukaryota</taxon>
        <taxon>Viridiplantae</taxon>
        <taxon>Streptophyta</taxon>
        <taxon>Embryophyta</taxon>
        <taxon>Bryophyta</taxon>
        <taxon>Bryophytina</taxon>
        <taxon>Bryopsida</taxon>
        <taxon>Funariidae</taxon>
        <taxon>Funariales</taxon>
        <taxon>Funariaceae</taxon>
        <taxon>Physcomitrium</taxon>
    </lineage>
</organism>
<dbReference type="RefSeq" id="XP_024382619.1">
    <property type="nucleotide sequence ID" value="XM_024526851.2"/>
</dbReference>
<evidence type="ECO:0000259" key="6">
    <source>
        <dbReference type="Pfam" id="PF03177"/>
    </source>
</evidence>
<keyword evidence="4" id="KW-0539">Nucleus</keyword>
<keyword evidence="3" id="KW-0813">Transport</keyword>
<dbReference type="GO" id="GO:0036228">
    <property type="term" value="P:protein localization to nuclear inner membrane"/>
    <property type="evidence" value="ECO:0000318"/>
    <property type="project" value="GO_Central"/>
</dbReference>
<dbReference type="InterPro" id="IPR042533">
    <property type="entry name" value="Nucleoporin_Nup155_C_1"/>
</dbReference>
<dbReference type="InterPro" id="IPR007187">
    <property type="entry name" value="Nucleoporin_Nup133/Nup155_C"/>
</dbReference>
<dbReference type="InterPro" id="IPR042537">
    <property type="entry name" value="Nucleoporin_Nup155_C_2"/>
</dbReference>
<evidence type="ECO:0000256" key="3">
    <source>
        <dbReference type="ARBA" id="ARBA00022448"/>
    </source>
</evidence>
<accession>A0A2K1K622</accession>
<evidence type="ECO:0000256" key="2">
    <source>
        <dbReference type="ARBA" id="ARBA00007373"/>
    </source>
</evidence>
<dbReference type="InterPro" id="IPR004870">
    <property type="entry name" value="Nucleoporin_Nup155"/>
</dbReference>
<dbReference type="EnsemblPlants" id="Pp3c8_3720V3.2">
    <property type="protein sequence ID" value="Pp3c8_3720V3.2"/>
    <property type="gene ID" value="Pp3c8_3720"/>
</dbReference>
<dbReference type="Gramene" id="Pp3c8_3720V3.2">
    <property type="protein sequence ID" value="Pp3c8_3720V3.2"/>
    <property type="gene ID" value="Pp3c8_3720"/>
</dbReference>
<reference evidence="8 10" key="1">
    <citation type="journal article" date="2008" name="Science">
        <title>The Physcomitrella genome reveals evolutionary insights into the conquest of land by plants.</title>
        <authorList>
            <person name="Rensing S."/>
            <person name="Lang D."/>
            <person name="Zimmer A."/>
            <person name="Terry A."/>
            <person name="Salamov A."/>
            <person name="Shapiro H."/>
            <person name="Nishiyama T."/>
            <person name="Perroud P.-F."/>
            <person name="Lindquist E."/>
            <person name="Kamisugi Y."/>
            <person name="Tanahashi T."/>
            <person name="Sakakibara K."/>
            <person name="Fujita T."/>
            <person name="Oishi K."/>
            <person name="Shin-I T."/>
            <person name="Kuroki Y."/>
            <person name="Toyoda A."/>
            <person name="Suzuki Y."/>
            <person name="Hashimoto A."/>
            <person name="Yamaguchi K."/>
            <person name="Sugano A."/>
            <person name="Kohara Y."/>
            <person name="Fujiyama A."/>
            <person name="Anterola A."/>
            <person name="Aoki S."/>
            <person name="Ashton N."/>
            <person name="Barbazuk W.B."/>
            <person name="Barker E."/>
            <person name="Bennetzen J."/>
            <person name="Bezanilla M."/>
            <person name="Blankenship R."/>
            <person name="Cho S.H."/>
            <person name="Dutcher S."/>
            <person name="Estelle M."/>
            <person name="Fawcett J.A."/>
            <person name="Gundlach H."/>
            <person name="Hanada K."/>
            <person name="Heyl A."/>
            <person name="Hicks K.A."/>
            <person name="Hugh J."/>
            <person name="Lohr M."/>
            <person name="Mayer K."/>
            <person name="Melkozernov A."/>
            <person name="Murata T."/>
            <person name="Nelson D."/>
            <person name="Pils B."/>
            <person name="Prigge M."/>
            <person name="Reiss B."/>
            <person name="Renner T."/>
            <person name="Rombauts S."/>
            <person name="Rushton P."/>
            <person name="Sanderfoot A."/>
            <person name="Schween G."/>
            <person name="Shiu S.-H."/>
            <person name="Stueber K."/>
            <person name="Theodoulou F.L."/>
            <person name="Tu H."/>
            <person name="Van de Peer Y."/>
            <person name="Verrier P.J."/>
            <person name="Waters E."/>
            <person name="Wood A."/>
            <person name="Yang L."/>
            <person name="Cove D."/>
            <person name="Cuming A."/>
            <person name="Hasebe M."/>
            <person name="Lucas S."/>
            <person name="Mishler D.B."/>
            <person name="Reski R."/>
            <person name="Grigoriev I."/>
            <person name="Quatrano R.S."/>
            <person name="Boore J.L."/>
        </authorList>
    </citation>
    <scope>NUCLEOTIDE SEQUENCE [LARGE SCALE GENOMIC DNA]</scope>
    <source>
        <strain evidence="9 10">cv. Gransden 2004</strain>
    </source>
</reference>
<gene>
    <name evidence="9" type="primary">LOC112285760</name>
    <name evidence="8" type="ORF">PHYPA_011120</name>
</gene>
<feature type="domain" description="Nucleoporin Nup133/Nup155-like C-terminal" evidence="6">
    <location>
        <begin position="814"/>
        <end position="1379"/>
    </location>
</feature>
<dbReference type="FunFam" id="1.20.120.1880:FF:000002">
    <property type="entry name" value="Nuclear pore complex protein NUP155"/>
    <property type="match status" value="1"/>
</dbReference>
<comment type="similarity">
    <text evidence="2">Belongs to the non-repetitive/WGA-negative nucleoporin family.</text>
</comment>
<dbReference type="KEGG" id="ppp:112285760"/>
<dbReference type="GO" id="GO:0044611">
    <property type="term" value="C:nuclear pore inner ring"/>
    <property type="evidence" value="ECO:0000318"/>
    <property type="project" value="GO_Central"/>
</dbReference>
<evidence type="ECO:0000256" key="5">
    <source>
        <dbReference type="SAM" id="MobiDB-lite"/>
    </source>
</evidence>
<dbReference type="GO" id="GO:0006606">
    <property type="term" value="P:protein import into nucleus"/>
    <property type="evidence" value="ECO:0000318"/>
    <property type="project" value="GO_Central"/>
</dbReference>
<dbReference type="GO" id="GO:0017056">
    <property type="term" value="F:structural constituent of nuclear pore"/>
    <property type="evidence" value="ECO:0000318"/>
    <property type="project" value="GO_Central"/>
</dbReference>
<dbReference type="PANTHER" id="PTHR10350">
    <property type="entry name" value="NUCLEAR PORE COMPLEX PROTEIN NUP155"/>
    <property type="match status" value="1"/>
</dbReference>
<dbReference type="Gene3D" id="1.25.40.440">
    <property type="entry name" value="Nucleoporin, helical domain, central subdomain"/>
    <property type="match status" value="1"/>
</dbReference>
<dbReference type="GeneID" id="112285760"/>
<dbReference type="Pfam" id="PF08801">
    <property type="entry name" value="Nucleoporin_N"/>
    <property type="match status" value="1"/>
</dbReference>
<dbReference type="Gene3D" id="1.20.58.1780">
    <property type="match status" value="1"/>
</dbReference>
<dbReference type="InterPro" id="IPR014908">
    <property type="entry name" value="Nucleoporin_Nup133/Nup155_N"/>
</dbReference>
<feature type="region of interest" description="Disordered" evidence="5">
    <location>
        <begin position="282"/>
        <end position="314"/>
    </location>
</feature>
<reference evidence="9" key="3">
    <citation type="submission" date="2020-12" db="UniProtKB">
        <authorList>
            <consortium name="EnsemblPlants"/>
        </authorList>
    </citation>
    <scope>IDENTIFICATION</scope>
</reference>
<dbReference type="InterPro" id="IPR042538">
    <property type="entry name" value="Nucleoporin_Nup155_C_3"/>
</dbReference>
<dbReference type="EMBL" id="ABEU02000008">
    <property type="protein sequence ID" value="PNR49224.1"/>
    <property type="molecule type" value="Genomic_DNA"/>
</dbReference>
<name>A0A2K1K622_PHYPA</name>
<proteinExistence type="inferred from homology"/>
<dbReference type="FunCoup" id="A0A2K1K622">
    <property type="interactions" value="4783"/>
</dbReference>
<feature type="domain" description="Nucleoporin Nup133/Nup155-like N-terminal" evidence="7">
    <location>
        <begin position="57"/>
        <end position="385"/>
    </location>
</feature>
<comment type="subcellular location">
    <subcellularLocation>
        <location evidence="1">Nucleus</location>
    </subcellularLocation>
</comment>
<dbReference type="OrthoDB" id="338970at2759"/>
<dbReference type="Gramene" id="Pp3c8_3720V3.1">
    <property type="protein sequence ID" value="Pp3c8_3720V3.1"/>
    <property type="gene ID" value="Pp3c8_3720"/>
</dbReference>
<reference evidence="8 10" key="2">
    <citation type="journal article" date="2018" name="Plant J.">
        <title>The Physcomitrella patens chromosome-scale assembly reveals moss genome structure and evolution.</title>
        <authorList>
            <person name="Lang D."/>
            <person name="Ullrich K.K."/>
            <person name="Murat F."/>
            <person name="Fuchs J."/>
            <person name="Jenkins J."/>
            <person name="Haas F.B."/>
            <person name="Piednoel M."/>
            <person name="Gundlach H."/>
            <person name="Van Bel M."/>
            <person name="Meyberg R."/>
            <person name="Vives C."/>
            <person name="Morata J."/>
            <person name="Symeonidi A."/>
            <person name="Hiss M."/>
            <person name="Muchero W."/>
            <person name="Kamisugi Y."/>
            <person name="Saleh O."/>
            <person name="Blanc G."/>
            <person name="Decker E.L."/>
            <person name="van Gessel N."/>
            <person name="Grimwood J."/>
            <person name="Hayes R.D."/>
            <person name="Graham S.W."/>
            <person name="Gunter L.E."/>
            <person name="McDaniel S.F."/>
            <person name="Hoernstein S.N.W."/>
            <person name="Larsson A."/>
            <person name="Li F.W."/>
            <person name="Perroud P.F."/>
            <person name="Phillips J."/>
            <person name="Ranjan P."/>
            <person name="Rokshar D.S."/>
            <person name="Rothfels C.J."/>
            <person name="Schneider L."/>
            <person name="Shu S."/>
            <person name="Stevenson D.W."/>
            <person name="Thummler F."/>
            <person name="Tillich M."/>
            <person name="Villarreal Aguilar J.C."/>
            <person name="Widiez T."/>
            <person name="Wong G.K."/>
            <person name="Wymore A."/>
            <person name="Zhang Y."/>
            <person name="Zimmer A.D."/>
            <person name="Quatrano R.S."/>
            <person name="Mayer K.F.X."/>
            <person name="Goodstein D."/>
            <person name="Casacuberta J.M."/>
            <person name="Vandepoele K."/>
            <person name="Reski R."/>
            <person name="Cuming A.C."/>
            <person name="Tuskan G.A."/>
            <person name="Maumus F."/>
            <person name="Salse J."/>
            <person name="Schmutz J."/>
            <person name="Rensing S.A."/>
        </authorList>
    </citation>
    <scope>NUCLEOTIDE SEQUENCE [LARGE SCALE GENOMIC DNA]</scope>
    <source>
        <strain evidence="9 10">cv. Gransden 2004</strain>
    </source>
</reference>
<dbReference type="PANTHER" id="PTHR10350:SF6">
    <property type="entry name" value="NUCLEAR PORE COMPLEX PROTEIN NUP155"/>
    <property type="match status" value="1"/>
</dbReference>
<dbReference type="GO" id="GO:0000972">
    <property type="term" value="P:transcription-dependent tethering of RNA polymerase II gene DNA at nuclear periphery"/>
    <property type="evidence" value="ECO:0000318"/>
    <property type="project" value="GO_Central"/>
</dbReference>
<dbReference type="Gene3D" id="1.20.120.1880">
    <property type="entry name" value="Nucleoporin, helical C-terminal domain"/>
    <property type="match status" value="1"/>
</dbReference>
<dbReference type="Pfam" id="PF03177">
    <property type="entry name" value="Nucleoporin_C"/>
    <property type="match status" value="1"/>
</dbReference>
<evidence type="ECO:0000313" key="10">
    <source>
        <dbReference type="Proteomes" id="UP000006727"/>
    </source>
</evidence>
<dbReference type="STRING" id="3218.A0A2K1K622"/>
<dbReference type="OMA" id="SWAPFQK"/>
<dbReference type="PaxDb" id="3218-PP1S35_255V6.1"/>
<dbReference type="FunFam" id="1.25.40.440:FF:000002">
    <property type="entry name" value="Nuclear pore complex protein NUP155"/>
    <property type="match status" value="1"/>
</dbReference>
<dbReference type="Gene3D" id="1.25.40.450">
    <property type="entry name" value="Nucleoporin, helical domain, N-terminal subdomain"/>
    <property type="match status" value="1"/>
</dbReference>
<evidence type="ECO:0000313" key="9">
    <source>
        <dbReference type="EnsemblPlants" id="Pp3c8_3720V3.1"/>
    </source>
</evidence>
<dbReference type="GO" id="GO:0006405">
    <property type="term" value="P:RNA export from nucleus"/>
    <property type="evidence" value="ECO:0000318"/>
    <property type="project" value="GO_Central"/>
</dbReference>
<evidence type="ECO:0008006" key="11">
    <source>
        <dbReference type="Google" id="ProtNLM"/>
    </source>
</evidence>
<evidence type="ECO:0000256" key="4">
    <source>
        <dbReference type="ARBA" id="ARBA00023242"/>
    </source>
</evidence>
<sequence>MNPEDGVVLADIEVAGRLLTDSIARDSRFASCDLQDALDAARFSSHPYSTPPKEWPPFVDVINSMELPPVLIERYNAAGGQGTALCGIFPEIRRAWATVDDTLFLWRFDKWDGQCPEYSGEEQAICAVGLVKAKPGVFIEAIQHLIVLATPVELVLLGVCCSGNNVSGDPFMELTLQPLPQYTIPTDGVTMTCITHTDSGRIFLGGRDGHLYELIYTTGNGWQSRCRKVCHTGGLGNLLSRWVVPNSLRFGAVDAIVEVVVDEERHILYTRTQESKLQMFDLGKNGEGAPKKVAEESRVGEQRDSRGRSGGARATARVTKANIISIAPVSSVESKWLHLVATTSDGRRIYLSTSTSTGSSMTSGTSGVGGQKPSVLRVVMTRPAPSVGVVVGSSAFGSSPLGVRLGTQTEGGFVIKAEAAHCSSGVLVLSDASPPTVSRLVVATRDLTGPALPSSGNISIGGPGSASRSMRSLREMVTALTVEGRALAIADVLPPPEQAAAVEFSVSELGGAAVSNQVIGDEMVRARRLWARGELATQHVLPRRRSIILSTMGLMELAFNRPVDLLQKLFESNTPRSVLEDFFQRYGASEAAAMCLLLAAKLTSDDDNIIPNAIADRAAEAFEDPRLVGVPQMQGGVSATSGLSSGGGFNMGQVVQEAEPVFSGAHDGLCLATARLLRSVWELPVMDVRKDAGAESNGDGGIISCRLPVEAMQALEDKIRSLEQFLRARRNQRRGHYGRVMGLGDMSAYGERHSSPFGVDGFARGEIPSRSPLMITYETPQPRIARAILPGSTHKRQRLPHKELSPAELAAMEVRGMECIRRLLRRSGEALRLLQLLQQHHVARLAHSLDQSQRRQLAQLTFHQLVCSGDGEQIATRLVAALMKYYVAPDGRGTVDDVSRKLRDGCPSYYNESDYQFYQAVESLERAASTSDSEERDRLARDALDLLSRVPETADLLCVCQRFEDIRFYEAVVELPLRKARAVDPSEDAFNGSIEEGRRQAALAARRQCYDVVTNALRSLKGQSTTDSGNTKISFSASAPAARLLLDEAARESYIRQIVQLSVRWPDNAFHECLYQTMIELGLTQELLELGGPDLVTFLQNAGNYETTKACHISAGTFKSPMPSTTPNISRLRQPISGEQAKYLELLSRFYVHRRQHTLAAHVLLRLAERRQPEGAAEVTLEQRYEYLSNAVLQARSGSRAPGGLSPASELSESGLMELLEGKLAVLRFQLKIKEALDRIASGAPGDQGGNTPMEEDDFPFSKAFSGVFADESRAHSAREKSEELSTELKSITQLYNDYAVRFELWEICLEILHFSNYSGDAENSVMRETWTRLLDQALATGGVGEACSVLRRVGPLLYPGDRGSMPLHTICLYLETAAHDKVRTGTEVVGDEDIPRALLAACKGAAEPVQRNYDRVLASGAILPKPSLRLRILRSVLIVMREWAMTLLSTRMGSGVVGGSLLFGSAEQALSNQGMHDKLTSAANRYMTEVRRLALPPGDVEPVLIGFRELEEILQG</sequence>
<evidence type="ECO:0000259" key="7">
    <source>
        <dbReference type="Pfam" id="PF08801"/>
    </source>
</evidence>
<protein>
    <recommendedName>
        <fullName evidence="11">Nucleoporin Nup133/Nup155-like N-terminal domain-containing protein</fullName>
    </recommendedName>
</protein>
<feature type="compositionally biased region" description="Basic and acidic residues" evidence="5">
    <location>
        <begin position="289"/>
        <end position="307"/>
    </location>
</feature>
<keyword evidence="10" id="KW-1185">Reference proteome</keyword>
<evidence type="ECO:0000256" key="1">
    <source>
        <dbReference type="ARBA" id="ARBA00004123"/>
    </source>
</evidence>
<dbReference type="Proteomes" id="UP000006727">
    <property type="component" value="Chromosome 8"/>
</dbReference>
<evidence type="ECO:0000313" key="8">
    <source>
        <dbReference type="EMBL" id="PNR49224.1"/>
    </source>
</evidence>
<dbReference type="EnsemblPlants" id="Pp3c8_3720V3.1">
    <property type="protein sequence ID" value="Pp3c8_3720V3.1"/>
    <property type="gene ID" value="Pp3c8_3720"/>
</dbReference>